<dbReference type="InterPro" id="IPR004843">
    <property type="entry name" value="Calcineurin-like_PHP"/>
</dbReference>
<accession>A0A6L6VM46</accession>
<dbReference type="Gene3D" id="3.60.21.10">
    <property type="match status" value="1"/>
</dbReference>
<dbReference type="Proteomes" id="UP000477951">
    <property type="component" value="Unassembled WGS sequence"/>
</dbReference>
<protein>
    <submittedName>
        <fullName evidence="2">Metallophosphoesterase</fullName>
    </submittedName>
</protein>
<dbReference type="InterPro" id="IPR029052">
    <property type="entry name" value="Metallo-depent_PP-like"/>
</dbReference>
<comment type="caution">
    <text evidence="2">The sequence shown here is derived from an EMBL/GenBank/DDBJ whole genome shotgun (WGS) entry which is preliminary data.</text>
</comment>
<evidence type="ECO:0000313" key="3">
    <source>
        <dbReference type="Proteomes" id="UP000477951"/>
    </source>
</evidence>
<dbReference type="CDD" id="cd00838">
    <property type="entry name" value="MPP_superfamily"/>
    <property type="match status" value="1"/>
</dbReference>
<reference evidence="2 3" key="1">
    <citation type="submission" date="2019-12" db="EMBL/GenBank/DDBJ databases">
        <title>Whole-genome sequencing of Allorhizobium vitis.</title>
        <authorList>
            <person name="Gan H.M."/>
            <person name="Szegedi E."/>
            <person name="Burr T."/>
            <person name="Savka M.A."/>
        </authorList>
    </citation>
    <scope>NUCLEOTIDE SEQUENCE [LARGE SCALE GENOMIC DNA]</scope>
    <source>
        <strain evidence="2 3">CG516</strain>
    </source>
</reference>
<dbReference type="Pfam" id="PF00149">
    <property type="entry name" value="Metallophos"/>
    <property type="match status" value="1"/>
</dbReference>
<name>A0A6L6VM46_AGRVI</name>
<evidence type="ECO:0000259" key="1">
    <source>
        <dbReference type="Pfam" id="PF00149"/>
    </source>
</evidence>
<evidence type="ECO:0000313" key="2">
    <source>
        <dbReference type="EMBL" id="MUZ75369.1"/>
    </source>
</evidence>
<dbReference type="PANTHER" id="PTHR36492:SF2">
    <property type="entry name" value="[ACYL-CARRIER-PROTEIN] PHOSPHODIESTERASE PPTH"/>
    <property type="match status" value="1"/>
</dbReference>
<dbReference type="GO" id="GO:0016787">
    <property type="term" value="F:hydrolase activity"/>
    <property type="evidence" value="ECO:0007669"/>
    <property type="project" value="InterPro"/>
</dbReference>
<dbReference type="AlphaFoldDB" id="A0A6L6VM46"/>
<dbReference type="RefSeq" id="WP_156616098.1">
    <property type="nucleotide sequence ID" value="NZ_WPHR01000028.1"/>
</dbReference>
<proteinExistence type="predicted"/>
<feature type="domain" description="Calcineurin-like phosphoesterase" evidence="1">
    <location>
        <begin position="1"/>
        <end position="233"/>
    </location>
</feature>
<dbReference type="EMBL" id="WPHR01000028">
    <property type="protein sequence ID" value="MUZ75369.1"/>
    <property type="molecule type" value="Genomic_DNA"/>
</dbReference>
<sequence>MRVFALSDLHLDYEENRTWLTGLSYQDYRSDWLIFAGDISDDVKLAEACFAALSSKFARVFFVPGNHDLWVRRDEGGNSLDKFHAMLKLAGDHGLLTAPHREAGLTVAPLFGWYDYSYGAPGAQLLQSWMDYRACRWPDAMTPRQVTEYFLRLNEEAFQRFAEREGGEGLAAPQDNDVVISFSHFVPRLDVMPSYISPKFHFIYPVLGSSALDGQARQWQAERRLHVYGHSHVNRSVVIDNIHYVNNAFGYPSEDRICRKELFCCIYDGVIPRHRRC</sequence>
<gene>
    <name evidence="2" type="ORF">GOZ90_22015</name>
</gene>
<dbReference type="SUPFAM" id="SSF56300">
    <property type="entry name" value="Metallo-dependent phosphatases"/>
    <property type="match status" value="1"/>
</dbReference>
<organism evidence="2 3">
    <name type="scientific">Agrobacterium vitis</name>
    <name type="common">Rhizobium vitis</name>
    <dbReference type="NCBI Taxonomy" id="373"/>
    <lineage>
        <taxon>Bacteria</taxon>
        <taxon>Pseudomonadati</taxon>
        <taxon>Pseudomonadota</taxon>
        <taxon>Alphaproteobacteria</taxon>
        <taxon>Hyphomicrobiales</taxon>
        <taxon>Rhizobiaceae</taxon>
        <taxon>Rhizobium/Agrobacterium group</taxon>
        <taxon>Agrobacterium</taxon>
    </lineage>
</organism>
<dbReference type="InterPro" id="IPR052963">
    <property type="entry name" value="Pantetheine_PDE"/>
</dbReference>
<dbReference type="PANTHER" id="PTHR36492">
    <property type="match status" value="1"/>
</dbReference>